<organism evidence="9 10">
    <name type="scientific">Halobellus ruber</name>
    <dbReference type="NCBI Taxonomy" id="2761102"/>
    <lineage>
        <taxon>Archaea</taxon>
        <taxon>Methanobacteriati</taxon>
        <taxon>Methanobacteriota</taxon>
        <taxon>Stenosarchaea group</taxon>
        <taxon>Halobacteria</taxon>
        <taxon>Halobacteriales</taxon>
        <taxon>Haloferacaceae</taxon>
        <taxon>Halobellus</taxon>
    </lineage>
</organism>
<dbReference type="InterPro" id="IPR050736">
    <property type="entry name" value="Sensor_HK_Regulatory"/>
</dbReference>
<dbReference type="PANTHER" id="PTHR43711:SF1">
    <property type="entry name" value="HISTIDINE KINASE 1"/>
    <property type="match status" value="1"/>
</dbReference>
<dbReference type="Gene3D" id="3.30.450.40">
    <property type="match status" value="1"/>
</dbReference>
<keyword evidence="4" id="KW-0808">Transferase</keyword>
<dbReference type="InterPro" id="IPR003661">
    <property type="entry name" value="HisK_dim/P_dom"/>
</dbReference>
<dbReference type="InterPro" id="IPR036097">
    <property type="entry name" value="HisK_dim/P_sf"/>
</dbReference>
<sequence length="508" mass="56767">MDGSSSVSASDVDLRTVLDRMADGVFAVDNDWHITYANETARELLESAMTDDALDDAAGIDGLHFWESIPEAVDTTFYDRYHEAMAAQEPVSFEEYYAPLGVWFDVRVFPSESGLSVYLRDITEQRRLEQQRQESLRALQELYAVSSDRDRTFEEKIESILERGTEYLDVENGFLTRIAQDTQHIEVSVATRPGLQTGESCPLEEAYCRRTIELDHLLTVVNAADEGWQEDPAYDRFDLGTYIGGRVTVDGELYGTLCFADTDAREEAFTDTQRTFVELLTRWVSYELERQQARSQLQRERDRLEEFASVVSHDLRNPLQTAVGRVELLSEATDNEHVPPLERALSRMESLIEDLLTLARDGMQVEAPEDVDVATLADEAWRTTDSAAASLRVEPDRLLLRADRSRFRQLLENLFRNSVEHGGDDVTVTVGALPDGRGFYVADDGPGIPPAEREAVFDAGYTSSESGTGFGLSIVKQIAEAHGWTVSVTDADDGGARFEVTGVEVVGE</sequence>
<dbReference type="SUPFAM" id="SSF47384">
    <property type="entry name" value="Homodimeric domain of signal transducing histidine kinase"/>
    <property type="match status" value="1"/>
</dbReference>
<dbReference type="SUPFAM" id="SSF55781">
    <property type="entry name" value="GAF domain-like"/>
    <property type="match status" value="1"/>
</dbReference>
<dbReference type="InterPro" id="IPR036890">
    <property type="entry name" value="HATPase_C_sf"/>
</dbReference>
<dbReference type="CDD" id="cd00082">
    <property type="entry name" value="HisKA"/>
    <property type="match status" value="1"/>
</dbReference>
<dbReference type="InterPro" id="IPR029016">
    <property type="entry name" value="GAF-like_dom_sf"/>
</dbReference>
<dbReference type="Gene3D" id="3.30.450.20">
    <property type="entry name" value="PAS domain"/>
    <property type="match status" value="1"/>
</dbReference>
<dbReference type="PROSITE" id="PS50112">
    <property type="entry name" value="PAS"/>
    <property type="match status" value="1"/>
</dbReference>
<dbReference type="CDD" id="cd00075">
    <property type="entry name" value="HATPase"/>
    <property type="match status" value="1"/>
</dbReference>
<dbReference type="SMART" id="SM00388">
    <property type="entry name" value="HisKA"/>
    <property type="match status" value="1"/>
</dbReference>
<reference evidence="9 10" key="1">
    <citation type="submission" date="2020-08" db="EMBL/GenBank/DDBJ databases">
        <authorList>
            <person name="Seo M.-J."/>
        </authorList>
    </citation>
    <scope>NUCLEOTIDE SEQUENCE [LARGE SCALE GENOMIC DNA]</scope>
    <source>
        <strain evidence="9 10">MBLA0160</strain>
    </source>
</reference>
<dbReference type="PROSITE" id="PS50109">
    <property type="entry name" value="HIS_KIN"/>
    <property type="match status" value="1"/>
</dbReference>
<accession>A0A7J9SLJ4</accession>
<evidence type="ECO:0000256" key="6">
    <source>
        <dbReference type="ARBA" id="ARBA00023012"/>
    </source>
</evidence>
<evidence type="ECO:0000313" key="10">
    <source>
        <dbReference type="Proteomes" id="UP000546257"/>
    </source>
</evidence>
<dbReference type="Gene3D" id="1.10.287.130">
    <property type="match status" value="1"/>
</dbReference>
<evidence type="ECO:0000313" key="9">
    <source>
        <dbReference type="EMBL" id="MBB6646877.1"/>
    </source>
</evidence>
<dbReference type="InterPro" id="IPR003594">
    <property type="entry name" value="HATPase_dom"/>
</dbReference>
<feature type="domain" description="Histidine kinase" evidence="7">
    <location>
        <begin position="310"/>
        <end position="501"/>
    </location>
</feature>
<dbReference type="Pfam" id="PF01590">
    <property type="entry name" value="GAF"/>
    <property type="match status" value="1"/>
</dbReference>
<dbReference type="InterPro" id="IPR035965">
    <property type="entry name" value="PAS-like_dom_sf"/>
</dbReference>
<keyword evidence="10" id="KW-1185">Reference proteome</keyword>
<evidence type="ECO:0000256" key="5">
    <source>
        <dbReference type="ARBA" id="ARBA00022777"/>
    </source>
</evidence>
<dbReference type="Pfam" id="PF08448">
    <property type="entry name" value="PAS_4"/>
    <property type="match status" value="1"/>
</dbReference>
<dbReference type="AlphaFoldDB" id="A0A7J9SLJ4"/>
<feature type="domain" description="PAS" evidence="8">
    <location>
        <begin position="10"/>
        <end position="45"/>
    </location>
</feature>
<evidence type="ECO:0000259" key="8">
    <source>
        <dbReference type="PROSITE" id="PS50112"/>
    </source>
</evidence>
<dbReference type="InterPro" id="IPR000014">
    <property type="entry name" value="PAS"/>
</dbReference>
<dbReference type="Pfam" id="PF00512">
    <property type="entry name" value="HisKA"/>
    <property type="match status" value="1"/>
</dbReference>
<evidence type="ECO:0000256" key="1">
    <source>
        <dbReference type="ARBA" id="ARBA00000085"/>
    </source>
</evidence>
<gene>
    <name evidence="9" type="ORF">H5V44_11380</name>
</gene>
<evidence type="ECO:0000259" key="7">
    <source>
        <dbReference type="PROSITE" id="PS50109"/>
    </source>
</evidence>
<dbReference type="RefSeq" id="WP_185193220.1">
    <property type="nucleotide sequence ID" value="NZ_JACKXD010000003.1"/>
</dbReference>
<dbReference type="SMART" id="SM00065">
    <property type="entry name" value="GAF"/>
    <property type="match status" value="1"/>
</dbReference>
<comment type="catalytic activity">
    <reaction evidence="1">
        <text>ATP + protein L-histidine = ADP + protein N-phospho-L-histidine.</text>
        <dbReference type="EC" id="2.7.13.3"/>
    </reaction>
</comment>
<evidence type="ECO:0000256" key="3">
    <source>
        <dbReference type="ARBA" id="ARBA00022553"/>
    </source>
</evidence>
<dbReference type="SUPFAM" id="SSF55785">
    <property type="entry name" value="PYP-like sensor domain (PAS domain)"/>
    <property type="match status" value="1"/>
</dbReference>
<comment type="caution">
    <text evidence="9">The sequence shown here is derived from an EMBL/GenBank/DDBJ whole genome shotgun (WGS) entry which is preliminary data.</text>
</comment>
<proteinExistence type="predicted"/>
<evidence type="ECO:0000256" key="4">
    <source>
        <dbReference type="ARBA" id="ARBA00022679"/>
    </source>
</evidence>
<dbReference type="InterPro" id="IPR004358">
    <property type="entry name" value="Sig_transdc_His_kin-like_C"/>
</dbReference>
<dbReference type="SMART" id="SM00387">
    <property type="entry name" value="HATPase_c"/>
    <property type="match status" value="1"/>
</dbReference>
<dbReference type="Gene3D" id="3.30.565.10">
    <property type="entry name" value="Histidine kinase-like ATPase, C-terminal domain"/>
    <property type="match status" value="1"/>
</dbReference>
<dbReference type="EC" id="2.7.13.3" evidence="2"/>
<evidence type="ECO:0000256" key="2">
    <source>
        <dbReference type="ARBA" id="ARBA00012438"/>
    </source>
</evidence>
<name>A0A7J9SLJ4_9EURY</name>
<dbReference type="Pfam" id="PF02518">
    <property type="entry name" value="HATPase_c"/>
    <property type="match status" value="1"/>
</dbReference>
<keyword evidence="5" id="KW-0418">Kinase</keyword>
<dbReference type="CDD" id="cd00130">
    <property type="entry name" value="PAS"/>
    <property type="match status" value="1"/>
</dbReference>
<protein>
    <recommendedName>
        <fullName evidence="2">histidine kinase</fullName>
        <ecNumber evidence="2">2.7.13.3</ecNumber>
    </recommendedName>
</protein>
<dbReference type="PANTHER" id="PTHR43711">
    <property type="entry name" value="TWO-COMPONENT HISTIDINE KINASE"/>
    <property type="match status" value="1"/>
</dbReference>
<dbReference type="GO" id="GO:0000155">
    <property type="term" value="F:phosphorelay sensor kinase activity"/>
    <property type="evidence" value="ECO:0007669"/>
    <property type="project" value="InterPro"/>
</dbReference>
<dbReference type="InterPro" id="IPR005467">
    <property type="entry name" value="His_kinase_dom"/>
</dbReference>
<dbReference type="InterPro" id="IPR013656">
    <property type="entry name" value="PAS_4"/>
</dbReference>
<keyword evidence="6" id="KW-0902">Two-component regulatory system</keyword>
<dbReference type="PRINTS" id="PR00344">
    <property type="entry name" value="BCTRLSENSOR"/>
</dbReference>
<dbReference type="SUPFAM" id="SSF55874">
    <property type="entry name" value="ATPase domain of HSP90 chaperone/DNA topoisomerase II/histidine kinase"/>
    <property type="match status" value="1"/>
</dbReference>
<dbReference type="EMBL" id="JACKXD010000003">
    <property type="protein sequence ID" value="MBB6646877.1"/>
    <property type="molecule type" value="Genomic_DNA"/>
</dbReference>
<dbReference type="InterPro" id="IPR003018">
    <property type="entry name" value="GAF"/>
</dbReference>
<keyword evidence="3" id="KW-0597">Phosphoprotein</keyword>
<dbReference type="Proteomes" id="UP000546257">
    <property type="component" value="Unassembled WGS sequence"/>
</dbReference>